<reference evidence="3 4" key="1">
    <citation type="submission" date="2017-08" db="EMBL/GenBank/DDBJ databases">
        <title>Reclassification of Bisgaard taxon 37 and 44.</title>
        <authorList>
            <person name="Christensen H."/>
        </authorList>
    </citation>
    <scope>NUCLEOTIDE SEQUENCE [LARGE SCALE GENOMIC DNA]</scope>
    <source>
        <strain evidence="3 4">111</strain>
    </source>
</reference>
<evidence type="ECO:0000313" key="3">
    <source>
        <dbReference type="EMBL" id="RIY39680.1"/>
    </source>
</evidence>
<feature type="signal peptide" evidence="2">
    <location>
        <begin position="1"/>
        <end position="43"/>
    </location>
</feature>
<keyword evidence="2" id="KW-0732">Signal</keyword>
<dbReference type="Proteomes" id="UP000265916">
    <property type="component" value="Unassembled WGS sequence"/>
</dbReference>
<sequence>MSYNKFFHQQLLLWQQTVRTTSKLSISLGLGLSLVSGVQTAWANPTPAVPAVPATALPTNAAEIAKQMVDKATQTATNAAAQVANQAANQAATQAANQAAQNAQTAAQTAQDAAVAAQEAAQAAQAASANVDKVTAEIARQTNQGKRPHHDFSVRPGGVLHDGSGKAFDPQDQIRDFHNPPPPVDMRLTMYLRTIGQQTFIEQQQMFTKQLNDYESLVSFDDRGKPVPQFTKLNSAGTIVVTMGQETPLVTRCNMKGTDLILKYAVAQNDLKDLNLRDIALKYQMSTSDVNALSSNCNFISTVSTYSTPIITIQKGSN</sequence>
<protein>
    <recommendedName>
        <fullName evidence="5">LysM domain-containing protein</fullName>
    </recommendedName>
</protein>
<proteinExistence type="predicted"/>
<name>A0A3A1YRX0_9GAMM</name>
<dbReference type="EMBL" id="NRJG01000028">
    <property type="protein sequence ID" value="RIY39680.1"/>
    <property type="molecule type" value="Genomic_DNA"/>
</dbReference>
<keyword evidence="4" id="KW-1185">Reference proteome</keyword>
<feature type="region of interest" description="Disordered" evidence="1">
    <location>
        <begin position="140"/>
        <end position="166"/>
    </location>
</feature>
<accession>A0A3A1YRX0</accession>
<evidence type="ECO:0008006" key="5">
    <source>
        <dbReference type="Google" id="ProtNLM"/>
    </source>
</evidence>
<evidence type="ECO:0000256" key="1">
    <source>
        <dbReference type="SAM" id="MobiDB-lite"/>
    </source>
</evidence>
<dbReference type="AlphaFoldDB" id="A0A3A1YRX0"/>
<organism evidence="3 4">
    <name type="scientific">Psittacicella hinzii</name>
    <dbReference type="NCBI Taxonomy" id="2028575"/>
    <lineage>
        <taxon>Bacteria</taxon>
        <taxon>Pseudomonadati</taxon>
        <taxon>Pseudomonadota</taxon>
        <taxon>Gammaproteobacteria</taxon>
        <taxon>Pasteurellales</taxon>
        <taxon>Psittacicellaceae</taxon>
        <taxon>Psittacicella</taxon>
    </lineage>
</organism>
<comment type="caution">
    <text evidence="3">The sequence shown here is derived from an EMBL/GenBank/DDBJ whole genome shotgun (WGS) entry which is preliminary data.</text>
</comment>
<feature type="chain" id="PRO_5017183238" description="LysM domain-containing protein" evidence="2">
    <location>
        <begin position="44"/>
        <end position="318"/>
    </location>
</feature>
<evidence type="ECO:0000313" key="4">
    <source>
        <dbReference type="Proteomes" id="UP000265916"/>
    </source>
</evidence>
<dbReference type="RefSeq" id="WP_119530254.1">
    <property type="nucleotide sequence ID" value="NZ_JBHSSP010000037.1"/>
</dbReference>
<evidence type="ECO:0000256" key="2">
    <source>
        <dbReference type="SAM" id="SignalP"/>
    </source>
</evidence>
<gene>
    <name evidence="3" type="ORF">CKF58_01665</name>
</gene>